<protein>
    <submittedName>
        <fullName evidence="2">Uncharacterized protein</fullName>
    </submittedName>
</protein>
<evidence type="ECO:0000313" key="2">
    <source>
        <dbReference type="EMBL" id="TWX66476.1"/>
    </source>
</evidence>
<dbReference type="OrthoDB" id="821805at2"/>
<dbReference type="RefSeq" id="WP_146798720.1">
    <property type="nucleotide sequence ID" value="NZ_VOLP01000007.1"/>
</dbReference>
<evidence type="ECO:0000313" key="1">
    <source>
        <dbReference type="EMBL" id="TWX61174.1"/>
    </source>
</evidence>
<dbReference type="Proteomes" id="UP000321917">
    <property type="component" value="Unassembled WGS sequence"/>
</dbReference>
<accession>A0A5C6QBZ4</accession>
<sequence length="202" mass="23433">MEIIKALYIEVIQNIESTINFKEKNQTRLVAIHHLLNITDEDLAIASDEYLHQEIMASAIIDNYTPSISKLNRLLSMEELESDKTKKLVILLYVYSNSIQDIKVENKKTLDIFMEKQIPLFNRNISVKNIMHQRWPEKISASKNVVELKLFVKSLVFENIYADIYATATLTSMYLEKNIQLMQKIIHQIEDNYPVGVIAKSS</sequence>
<dbReference type="Proteomes" id="UP000321525">
    <property type="component" value="Unassembled WGS sequence"/>
</dbReference>
<dbReference type="AlphaFoldDB" id="A0A5C6QBZ4"/>
<evidence type="ECO:0000313" key="4">
    <source>
        <dbReference type="Proteomes" id="UP000321917"/>
    </source>
</evidence>
<reference evidence="2 4" key="1">
    <citation type="submission" date="2019-07" db="EMBL/GenBank/DDBJ databases">
        <title>Genomes of sea-ice associated Colwellia species.</title>
        <authorList>
            <person name="Bowman J.P."/>
        </authorList>
    </citation>
    <scope>NUCLEOTIDE SEQUENCE [LARGE SCALE GENOMIC DNA]</scope>
    <source>
        <strain evidence="1 3">ACAM 607</strain>
        <strain evidence="2 4">IC036</strain>
    </source>
</reference>
<name>A0A5C6QBZ4_9GAMM</name>
<proteinExistence type="predicted"/>
<organism evidence="2 4">
    <name type="scientific">Colwellia hornerae</name>
    <dbReference type="NCBI Taxonomy" id="89402"/>
    <lineage>
        <taxon>Bacteria</taxon>
        <taxon>Pseudomonadati</taxon>
        <taxon>Pseudomonadota</taxon>
        <taxon>Gammaproteobacteria</taxon>
        <taxon>Alteromonadales</taxon>
        <taxon>Colwelliaceae</taxon>
        <taxon>Colwellia</taxon>
    </lineage>
</organism>
<comment type="caution">
    <text evidence="2">The sequence shown here is derived from an EMBL/GenBank/DDBJ whole genome shotgun (WGS) entry which is preliminary data.</text>
</comment>
<gene>
    <name evidence="1" type="ORF">ESZ26_05375</name>
    <name evidence="2" type="ORF">ESZ27_10640</name>
</gene>
<evidence type="ECO:0000313" key="3">
    <source>
        <dbReference type="Proteomes" id="UP000321525"/>
    </source>
</evidence>
<dbReference type="EMBL" id="VOLQ01000018">
    <property type="protein sequence ID" value="TWX66476.1"/>
    <property type="molecule type" value="Genomic_DNA"/>
</dbReference>
<keyword evidence="3" id="KW-1185">Reference proteome</keyword>
<dbReference type="EMBL" id="VOLR01000006">
    <property type="protein sequence ID" value="TWX61174.1"/>
    <property type="molecule type" value="Genomic_DNA"/>
</dbReference>